<comment type="caution">
    <text evidence="3">The sequence shown here is derived from an EMBL/GenBank/DDBJ whole genome shotgun (WGS) entry which is preliminary data.</text>
</comment>
<proteinExistence type="predicted"/>
<gene>
    <name evidence="3" type="ORF">AABB81_07605</name>
</gene>
<keyword evidence="1" id="KW-0456">Lyase</keyword>
<accession>A0ABU9L305</accession>
<sequence length="149" mass="15693">MAKRTFKGRPILPGKIEGLATVSHIGLNTLSTYKANVIGGVTDKALCTDGDNKDLYNKDLNGAILCLPQTIGSTTGGFVLMGVAKMGLAPKAMLFANHVDSLAIGGLLMADIWMDYRIITIDLLGPDFLEAVKTGDPINVSEDGTVEIG</sequence>
<dbReference type="Proteomes" id="UP001474120">
    <property type="component" value="Unassembled WGS sequence"/>
</dbReference>
<dbReference type="SUPFAM" id="SSF52016">
    <property type="entry name" value="LeuD/IlvD-like"/>
    <property type="match status" value="1"/>
</dbReference>
<reference evidence="3 4" key="1">
    <citation type="submission" date="2024-04" db="EMBL/GenBank/DDBJ databases">
        <title>whole genome sequencing of Lutimonas vermicola strain IMCC1616.</title>
        <authorList>
            <person name="Bae S.S."/>
        </authorList>
    </citation>
    <scope>NUCLEOTIDE SEQUENCE [LARGE SCALE GENOMIC DNA]</scope>
    <source>
        <strain evidence="3 4">IMCC1616</strain>
    </source>
</reference>
<dbReference type="EMBL" id="JBCDNA010000002">
    <property type="protein sequence ID" value="MEL4455756.1"/>
    <property type="molecule type" value="Genomic_DNA"/>
</dbReference>
<dbReference type="Pfam" id="PF01989">
    <property type="entry name" value="AcnX_swivel_put"/>
    <property type="match status" value="1"/>
</dbReference>
<dbReference type="RefSeq" id="WP_342159706.1">
    <property type="nucleotide sequence ID" value="NZ_JBCDNA010000002.1"/>
</dbReference>
<name>A0ABU9L305_9FLAO</name>
<keyword evidence="4" id="KW-1185">Reference proteome</keyword>
<evidence type="ECO:0000313" key="4">
    <source>
        <dbReference type="Proteomes" id="UP001474120"/>
    </source>
</evidence>
<feature type="domain" description="Phosphomevalonate dehydratase small subunit-like" evidence="2">
    <location>
        <begin position="37"/>
        <end position="112"/>
    </location>
</feature>
<evidence type="ECO:0000313" key="3">
    <source>
        <dbReference type="EMBL" id="MEL4455756.1"/>
    </source>
</evidence>
<evidence type="ECO:0000259" key="2">
    <source>
        <dbReference type="Pfam" id="PF01989"/>
    </source>
</evidence>
<protein>
    <submittedName>
        <fullName evidence="3">DUF126 domain-containing protein</fullName>
    </submittedName>
</protein>
<dbReference type="InterPro" id="IPR002840">
    <property type="entry name" value="PMDh-S-like_dom"/>
</dbReference>
<organism evidence="3 4">
    <name type="scientific">Lutimonas vermicola</name>
    <dbReference type="NCBI Taxonomy" id="414288"/>
    <lineage>
        <taxon>Bacteria</taxon>
        <taxon>Pseudomonadati</taxon>
        <taxon>Bacteroidota</taxon>
        <taxon>Flavobacteriia</taxon>
        <taxon>Flavobacteriales</taxon>
        <taxon>Flavobacteriaceae</taxon>
        <taxon>Lutimonas</taxon>
    </lineage>
</organism>
<dbReference type="Gene3D" id="3.50.30.10">
    <property type="entry name" value="Phosphohistidine domain"/>
    <property type="match status" value="1"/>
</dbReference>
<evidence type="ECO:0000256" key="1">
    <source>
        <dbReference type="ARBA" id="ARBA00023239"/>
    </source>
</evidence>